<reference evidence="11 12" key="1">
    <citation type="journal article" date="2024" name="Nat. Commun.">
        <title>Phylogenomics reveals the evolutionary origins of lichenization in chlorophyte algae.</title>
        <authorList>
            <person name="Puginier C."/>
            <person name="Libourel C."/>
            <person name="Otte J."/>
            <person name="Skaloud P."/>
            <person name="Haon M."/>
            <person name="Grisel S."/>
            <person name="Petersen M."/>
            <person name="Berrin J.G."/>
            <person name="Delaux P.M."/>
            <person name="Dal Grande F."/>
            <person name="Keller J."/>
        </authorList>
    </citation>
    <scope>NUCLEOTIDE SEQUENCE [LARGE SCALE GENOMIC DNA]</scope>
    <source>
        <strain evidence="11 12">SAG 216-7</strain>
    </source>
</reference>
<dbReference type="InterPro" id="IPR013057">
    <property type="entry name" value="AA_transpt_TM"/>
</dbReference>
<feature type="transmembrane region" description="Helical" evidence="8">
    <location>
        <begin position="463"/>
        <end position="486"/>
    </location>
</feature>
<dbReference type="EMBL" id="JALJOT010000004">
    <property type="protein sequence ID" value="KAK9916071.1"/>
    <property type="molecule type" value="Genomic_DNA"/>
</dbReference>
<keyword evidence="3 8" id="KW-0812">Transmembrane</keyword>
<feature type="transmembrane region" description="Helical" evidence="8">
    <location>
        <begin position="187"/>
        <end position="208"/>
    </location>
</feature>
<evidence type="ECO:0000313" key="11">
    <source>
        <dbReference type="EMBL" id="KAK9916071.1"/>
    </source>
</evidence>
<feature type="transmembrane region" description="Helical" evidence="8">
    <location>
        <begin position="220"/>
        <end position="241"/>
    </location>
</feature>
<feature type="signal peptide" evidence="9">
    <location>
        <begin position="1"/>
        <end position="21"/>
    </location>
</feature>
<feature type="transmembrane region" description="Helical" evidence="8">
    <location>
        <begin position="106"/>
        <end position="124"/>
    </location>
</feature>
<keyword evidence="12" id="KW-1185">Reference proteome</keyword>
<comment type="similarity">
    <text evidence="7">Belongs to the amino acid/polyamine transporter 2 family. Amino acid/auxin permease (AAAP) (TC 2.A.18.5) subfamily.</text>
</comment>
<feature type="transmembrane region" description="Helical" evidence="8">
    <location>
        <begin position="155"/>
        <end position="175"/>
    </location>
</feature>
<evidence type="ECO:0000256" key="7">
    <source>
        <dbReference type="ARBA" id="ARBA00049662"/>
    </source>
</evidence>
<dbReference type="PANTHER" id="PTHR22950:SF692">
    <property type="entry name" value="TRANSMEMBRANE AMINO ACID TRANSPORTER FAMILY PROTEIN"/>
    <property type="match status" value="1"/>
</dbReference>
<accession>A0ABR2YWP5</accession>
<keyword evidence="6 8" id="KW-0472">Membrane</keyword>
<feature type="domain" description="Amino acid transporter transmembrane" evidence="10">
    <location>
        <begin position="78"/>
        <end position="485"/>
    </location>
</feature>
<evidence type="ECO:0000256" key="1">
    <source>
        <dbReference type="ARBA" id="ARBA00004141"/>
    </source>
</evidence>
<evidence type="ECO:0000256" key="8">
    <source>
        <dbReference type="SAM" id="Phobius"/>
    </source>
</evidence>
<keyword evidence="9" id="KW-0732">Signal</keyword>
<gene>
    <name evidence="11" type="ORF">WJX75_008234</name>
</gene>
<feature type="chain" id="PRO_5045752604" description="Amino acid transporter transmembrane domain-containing protein" evidence="9">
    <location>
        <begin position="22"/>
        <end position="494"/>
    </location>
</feature>
<organism evidence="11 12">
    <name type="scientific">Coccomyxa subellipsoidea</name>
    <dbReference type="NCBI Taxonomy" id="248742"/>
    <lineage>
        <taxon>Eukaryota</taxon>
        <taxon>Viridiplantae</taxon>
        <taxon>Chlorophyta</taxon>
        <taxon>core chlorophytes</taxon>
        <taxon>Trebouxiophyceae</taxon>
        <taxon>Trebouxiophyceae incertae sedis</taxon>
        <taxon>Coccomyxaceae</taxon>
        <taxon>Coccomyxa</taxon>
    </lineage>
</organism>
<evidence type="ECO:0000256" key="6">
    <source>
        <dbReference type="ARBA" id="ARBA00023136"/>
    </source>
</evidence>
<evidence type="ECO:0000256" key="5">
    <source>
        <dbReference type="ARBA" id="ARBA00022989"/>
    </source>
</evidence>
<name>A0ABR2YWP5_9CHLO</name>
<evidence type="ECO:0000256" key="2">
    <source>
        <dbReference type="ARBA" id="ARBA00022448"/>
    </source>
</evidence>
<keyword evidence="4" id="KW-0029">Amino-acid transport</keyword>
<keyword evidence="5 8" id="KW-1133">Transmembrane helix</keyword>
<comment type="subcellular location">
    <subcellularLocation>
        <location evidence="1">Membrane</location>
        <topology evidence="1">Multi-pass membrane protein</topology>
    </subcellularLocation>
</comment>
<feature type="transmembrane region" description="Helical" evidence="8">
    <location>
        <begin position="294"/>
        <end position="317"/>
    </location>
</feature>
<evidence type="ECO:0000313" key="12">
    <source>
        <dbReference type="Proteomes" id="UP001491310"/>
    </source>
</evidence>
<comment type="caution">
    <text evidence="11">The sequence shown here is derived from an EMBL/GenBank/DDBJ whole genome shotgun (WGS) entry which is preliminary data.</text>
</comment>
<sequence length="494" mass="52176">MSGRLGLLALTLVVTAGLTLMYNDVESSAACNGKEGESPLVEADCSLLSQAPAPENHEVDNVPEGLGEHLAEEVYGDSGFLHSLFNSINIMCGVGLLATPYAVAQMGWLSLLLLIFLGCVFLYTGKLLGRCMSKAPWILTYPDIGEYAFGRRGRVLVAILLYAELYLSAVEFLIMEGDNLSALAPNFKPFGGIFGSAKQSWVLVAATIMLPTVYLRNFSLLAYLSAAGVFTAVSLTCLVGWEGFALGFPNTDLPLLRVGGIPLSIGLLSYIYGGHSLFPSLYAAMKNPKQYPRVLDLTFAIVCSLYAAMAVLGYLAFGDAVENNVTLSMQHRVAHAIPTHLATWITILSPFTKYALVLAPIASAIEELLPATASIVLYKPLPGGPGEAHALPRAPKTGPAALAVSLAVRTALVASTVVIALTLPYFAYMAALIGGLFGLTVCGIVPALFYLQISKGQLSRSEHLMVVGVVVVGIVLSVIGTTNAILSMVRGLGG</sequence>
<evidence type="ECO:0000256" key="9">
    <source>
        <dbReference type="SAM" id="SignalP"/>
    </source>
</evidence>
<dbReference type="Pfam" id="PF01490">
    <property type="entry name" value="Aa_trans"/>
    <property type="match status" value="1"/>
</dbReference>
<feature type="transmembrane region" description="Helical" evidence="8">
    <location>
        <begin position="399"/>
        <end position="421"/>
    </location>
</feature>
<evidence type="ECO:0000259" key="10">
    <source>
        <dbReference type="Pfam" id="PF01490"/>
    </source>
</evidence>
<feature type="transmembrane region" description="Helical" evidence="8">
    <location>
        <begin position="427"/>
        <end position="451"/>
    </location>
</feature>
<evidence type="ECO:0000256" key="3">
    <source>
        <dbReference type="ARBA" id="ARBA00022692"/>
    </source>
</evidence>
<dbReference type="Proteomes" id="UP001491310">
    <property type="component" value="Unassembled WGS sequence"/>
</dbReference>
<protein>
    <recommendedName>
        <fullName evidence="10">Amino acid transporter transmembrane domain-containing protein</fullName>
    </recommendedName>
</protein>
<evidence type="ECO:0000256" key="4">
    <source>
        <dbReference type="ARBA" id="ARBA00022970"/>
    </source>
</evidence>
<feature type="transmembrane region" description="Helical" evidence="8">
    <location>
        <begin position="261"/>
        <end position="282"/>
    </location>
</feature>
<proteinExistence type="inferred from homology"/>
<keyword evidence="2" id="KW-0813">Transport</keyword>
<dbReference type="PANTHER" id="PTHR22950">
    <property type="entry name" value="AMINO ACID TRANSPORTER"/>
    <property type="match status" value="1"/>
</dbReference>